<sequence>MSSPLPASSHKRRRILQRCTSLEQEPENCDQCDLSSSPPGIRSLKDLAEWPLDVATALCGGNDEKNEELRLRLRNHLLTGMILNTDYSGLDCPREAMEMGIQALKRVLDLEIPGSVLRVGRTCDKGAIQKRVQVELARSFDFEGGHQHCHFEDILHRLPKSAQDYISAATPNKSAPKADRAAAFGAIATWIMQNRSWLFSLDAESYCCVHDRRCRVHKFAGAEDDSSLRMNVAGVTCHAWSSEGLNEGSAHESEIPLAAWLAERVYMFEQKAEDVAFLECTPRFPAQQRLSEVFGALGKVFAWTDGPEWHGWPHRRRRVLAVVVNTLTASWVGDTDVSVLKDANYSFVRWFPLGGIQRLRDWQELYHEKLAESPSCEHSYAMWIILLVVKVPVEASCGPPNSLMAQWYPFVAPNKMTVMKKTSLTPAQIKTLAGNSMHLRTQMTFMLFCLAQIIKKQSGRASLSRASTWMDDEEQ</sequence>
<dbReference type="AlphaFoldDB" id="A0A812JVE3"/>
<dbReference type="EMBL" id="CAJNIZ010002921">
    <property type="protein sequence ID" value="CAE7216410.1"/>
    <property type="molecule type" value="Genomic_DNA"/>
</dbReference>
<gene>
    <name evidence="1" type="ORF">SPIL2461_LOCUS2630</name>
</gene>
<dbReference type="OrthoDB" id="443931at2759"/>
<proteinExistence type="predicted"/>
<name>A0A812JVE3_SYMPI</name>
<evidence type="ECO:0000313" key="1">
    <source>
        <dbReference type="EMBL" id="CAE7216410.1"/>
    </source>
</evidence>
<keyword evidence="2" id="KW-1185">Reference proteome</keyword>
<reference evidence="1" key="1">
    <citation type="submission" date="2021-02" db="EMBL/GenBank/DDBJ databases">
        <authorList>
            <person name="Dougan E. K."/>
            <person name="Rhodes N."/>
            <person name="Thang M."/>
            <person name="Chan C."/>
        </authorList>
    </citation>
    <scope>NUCLEOTIDE SEQUENCE</scope>
</reference>
<evidence type="ECO:0000313" key="2">
    <source>
        <dbReference type="Proteomes" id="UP000649617"/>
    </source>
</evidence>
<protein>
    <submittedName>
        <fullName evidence="1">Uncharacterized protein</fullName>
    </submittedName>
</protein>
<accession>A0A812JVE3</accession>
<organism evidence="1 2">
    <name type="scientific">Symbiodinium pilosum</name>
    <name type="common">Dinoflagellate</name>
    <dbReference type="NCBI Taxonomy" id="2952"/>
    <lineage>
        <taxon>Eukaryota</taxon>
        <taxon>Sar</taxon>
        <taxon>Alveolata</taxon>
        <taxon>Dinophyceae</taxon>
        <taxon>Suessiales</taxon>
        <taxon>Symbiodiniaceae</taxon>
        <taxon>Symbiodinium</taxon>
    </lineage>
</organism>
<dbReference type="Proteomes" id="UP000649617">
    <property type="component" value="Unassembled WGS sequence"/>
</dbReference>
<comment type="caution">
    <text evidence="1">The sequence shown here is derived from an EMBL/GenBank/DDBJ whole genome shotgun (WGS) entry which is preliminary data.</text>
</comment>